<dbReference type="AlphaFoldDB" id="A0A6G0LKW5"/>
<reference evidence="2 3" key="1">
    <citation type="submission" date="2018-09" db="EMBL/GenBank/DDBJ databases">
        <title>Genomic investigation of the strawberry pathogen Phytophthora fragariae indicates pathogenicity is determined by transcriptional variation in three key races.</title>
        <authorList>
            <person name="Adams T.M."/>
            <person name="Armitage A.D."/>
            <person name="Sobczyk M.K."/>
            <person name="Bates H.J."/>
            <person name="Dunwell J.M."/>
            <person name="Nellist C.F."/>
            <person name="Harrison R.J."/>
        </authorList>
    </citation>
    <scope>NUCLEOTIDE SEQUENCE [LARGE SCALE GENOMIC DNA]</scope>
    <source>
        <strain evidence="2 3">ONT-3</strain>
    </source>
</reference>
<feature type="region of interest" description="Disordered" evidence="1">
    <location>
        <begin position="81"/>
        <end position="114"/>
    </location>
</feature>
<evidence type="ECO:0000313" key="2">
    <source>
        <dbReference type="EMBL" id="KAE9122996.1"/>
    </source>
</evidence>
<comment type="caution">
    <text evidence="2">The sequence shown here is derived from an EMBL/GenBank/DDBJ whole genome shotgun (WGS) entry which is preliminary data.</text>
</comment>
<dbReference type="Proteomes" id="UP000488956">
    <property type="component" value="Unassembled WGS sequence"/>
</dbReference>
<evidence type="ECO:0000313" key="3">
    <source>
        <dbReference type="Proteomes" id="UP000488956"/>
    </source>
</evidence>
<dbReference type="EMBL" id="QXFX01000264">
    <property type="protein sequence ID" value="KAE9122996.1"/>
    <property type="molecule type" value="Genomic_DNA"/>
</dbReference>
<evidence type="ECO:0000256" key="1">
    <source>
        <dbReference type="SAM" id="MobiDB-lite"/>
    </source>
</evidence>
<gene>
    <name evidence="2" type="ORF">PF010_g6553</name>
</gene>
<accession>A0A6G0LKW5</accession>
<name>A0A6G0LKW5_9STRA</name>
<sequence>MTKISGLCSYDQCEILHGEELVVEPCTVCQKAVHHLCSNILLDGSLNVRVCSVICRDRCARPPVTALSDGSSMQHRAFMAANKHTRKRPAALKPGPKSNGANKPHSETQVSTRSTLNSAGITGAFMDFQNENHESNIQFQSEKIEVLKSKASADASRWEQEFTFKKKQEMINENLWKEEVLLRREEMELSRAELQLIETNSKPSSALTGHSTMHNSDDERFLEISRSNHDAYHFII</sequence>
<protein>
    <submittedName>
        <fullName evidence="2">Uncharacterized protein</fullName>
    </submittedName>
</protein>
<organism evidence="2 3">
    <name type="scientific">Phytophthora fragariae</name>
    <dbReference type="NCBI Taxonomy" id="53985"/>
    <lineage>
        <taxon>Eukaryota</taxon>
        <taxon>Sar</taxon>
        <taxon>Stramenopiles</taxon>
        <taxon>Oomycota</taxon>
        <taxon>Peronosporomycetes</taxon>
        <taxon>Peronosporales</taxon>
        <taxon>Peronosporaceae</taxon>
        <taxon>Phytophthora</taxon>
    </lineage>
</organism>
<proteinExistence type="predicted"/>